<sequence>MPDDHDEPLRIELPGGGHDMADERTPADLVQDLGGLRLHAGSFTRCEDDYGCRAVGAHGNALRLRVVDNRRIPGGFGAETCTGPDR</sequence>
<gene>
    <name evidence="2" type="ORF">GCM10009654_39570</name>
</gene>
<feature type="region of interest" description="Disordered" evidence="1">
    <location>
        <begin position="1"/>
        <end position="22"/>
    </location>
</feature>
<dbReference type="EMBL" id="BAAAKV010000035">
    <property type="protein sequence ID" value="GAA1178367.1"/>
    <property type="molecule type" value="Genomic_DNA"/>
</dbReference>
<comment type="caution">
    <text evidence="2">The sequence shown here is derived from an EMBL/GenBank/DDBJ whole genome shotgun (WGS) entry which is preliminary data.</text>
</comment>
<organism evidence="2 3">
    <name type="scientific">Streptomyces hebeiensis</name>
    <dbReference type="NCBI Taxonomy" id="229486"/>
    <lineage>
        <taxon>Bacteria</taxon>
        <taxon>Bacillati</taxon>
        <taxon>Actinomycetota</taxon>
        <taxon>Actinomycetes</taxon>
        <taxon>Kitasatosporales</taxon>
        <taxon>Streptomycetaceae</taxon>
        <taxon>Streptomyces</taxon>
    </lineage>
</organism>
<evidence type="ECO:0000256" key="1">
    <source>
        <dbReference type="SAM" id="MobiDB-lite"/>
    </source>
</evidence>
<name>A0ABP4FH94_9ACTN</name>
<accession>A0ABP4FH94</accession>
<keyword evidence="3" id="KW-1185">Reference proteome</keyword>
<protein>
    <submittedName>
        <fullName evidence="2">Uncharacterized protein</fullName>
    </submittedName>
</protein>
<reference evidence="3" key="1">
    <citation type="journal article" date="2019" name="Int. J. Syst. Evol. Microbiol.">
        <title>The Global Catalogue of Microorganisms (GCM) 10K type strain sequencing project: providing services to taxonomists for standard genome sequencing and annotation.</title>
        <authorList>
            <consortium name="The Broad Institute Genomics Platform"/>
            <consortium name="The Broad Institute Genome Sequencing Center for Infectious Disease"/>
            <person name="Wu L."/>
            <person name="Ma J."/>
        </authorList>
    </citation>
    <scope>NUCLEOTIDE SEQUENCE [LARGE SCALE GENOMIC DNA]</scope>
    <source>
        <strain evidence="3">JCM 12696</strain>
    </source>
</reference>
<evidence type="ECO:0000313" key="2">
    <source>
        <dbReference type="EMBL" id="GAA1178367.1"/>
    </source>
</evidence>
<dbReference type="Proteomes" id="UP001501371">
    <property type="component" value="Unassembled WGS sequence"/>
</dbReference>
<evidence type="ECO:0000313" key="3">
    <source>
        <dbReference type="Proteomes" id="UP001501371"/>
    </source>
</evidence>
<proteinExistence type="predicted"/>